<dbReference type="InterPro" id="IPR004886">
    <property type="entry name" value="Glucanosyltransferase"/>
</dbReference>
<dbReference type="SUPFAM" id="SSF51445">
    <property type="entry name" value="(Trans)glycosidases"/>
    <property type="match status" value="1"/>
</dbReference>
<gene>
    <name evidence="6" type="ORF">PF008_g30472</name>
</gene>
<dbReference type="GO" id="GO:0042124">
    <property type="term" value="F:1,3-beta-glucanosyltransferase activity"/>
    <property type="evidence" value="ECO:0007669"/>
    <property type="project" value="TreeGrafter"/>
</dbReference>
<dbReference type="GO" id="GO:0005886">
    <property type="term" value="C:plasma membrane"/>
    <property type="evidence" value="ECO:0007669"/>
    <property type="project" value="TreeGrafter"/>
</dbReference>
<feature type="compositionally biased region" description="Low complexity" evidence="5">
    <location>
        <begin position="57"/>
        <end position="70"/>
    </location>
</feature>
<reference evidence="6 7" key="1">
    <citation type="submission" date="2018-09" db="EMBL/GenBank/DDBJ databases">
        <title>Genomic investigation of the strawberry pathogen Phytophthora fragariae indicates pathogenicity is determined by transcriptional variation in three key races.</title>
        <authorList>
            <person name="Adams T.M."/>
            <person name="Armitage A.D."/>
            <person name="Sobczyk M.K."/>
            <person name="Bates H.J."/>
            <person name="Dunwell J.M."/>
            <person name="Nellist C.F."/>
            <person name="Harrison R.J."/>
        </authorList>
    </citation>
    <scope>NUCLEOTIDE SEQUENCE [LARGE SCALE GENOMIC DNA]</scope>
    <source>
        <strain evidence="6 7">NOV-77</strain>
    </source>
</reference>
<evidence type="ECO:0000313" key="6">
    <source>
        <dbReference type="EMBL" id="KAE9270949.1"/>
    </source>
</evidence>
<dbReference type="Pfam" id="PF03198">
    <property type="entry name" value="Glyco_hydro_72"/>
    <property type="match status" value="1"/>
</dbReference>
<protein>
    <submittedName>
        <fullName evidence="6">Uncharacterized protein</fullName>
    </submittedName>
</protein>
<name>A0A6G0Q5G4_9STRA</name>
<dbReference type="EMBL" id="QXFY01005773">
    <property type="protein sequence ID" value="KAE9270949.1"/>
    <property type="molecule type" value="Genomic_DNA"/>
</dbReference>
<accession>A0A6G0Q5G4</accession>
<evidence type="ECO:0000256" key="3">
    <source>
        <dbReference type="ARBA" id="ARBA00023157"/>
    </source>
</evidence>
<keyword evidence="4" id="KW-0325">Glycoprotein</keyword>
<sequence length="188" mass="20017">MVKVVNLWSLVAAITAGIFNIAASTLPELIIITDTTPPEAITESGATSTLSTTAPVQSSNVGSSSQSVGSNDAGYDNNCNPLVIKGNRFFDSATGDYFAVRGVNYYPRPNTGPLDINNLDLFSDDFKHIWSRDLPQFTALNANVIRLYSVDPDVDHSAFMCALQAEGIYVVVDLGSNCEGCEITADAA</sequence>
<proteinExistence type="inferred from homology"/>
<keyword evidence="2" id="KW-0732">Signal</keyword>
<dbReference type="Proteomes" id="UP000486351">
    <property type="component" value="Unassembled WGS sequence"/>
</dbReference>
<evidence type="ECO:0000256" key="5">
    <source>
        <dbReference type="SAM" id="MobiDB-lite"/>
    </source>
</evidence>
<evidence type="ECO:0000313" key="7">
    <source>
        <dbReference type="Proteomes" id="UP000486351"/>
    </source>
</evidence>
<evidence type="ECO:0000256" key="4">
    <source>
        <dbReference type="ARBA" id="ARBA00023180"/>
    </source>
</evidence>
<dbReference type="PANTHER" id="PTHR31468">
    <property type="entry name" value="1,3-BETA-GLUCANOSYLTRANSFERASE GAS1"/>
    <property type="match status" value="1"/>
</dbReference>
<dbReference type="PANTHER" id="PTHR31468:SF2">
    <property type="entry name" value="1,3-BETA-GLUCANOSYLTRANSFERASE GAS1"/>
    <property type="match status" value="1"/>
</dbReference>
<comment type="similarity">
    <text evidence="1">Belongs to the glycosyl hydrolase 72 family.</text>
</comment>
<feature type="compositionally biased region" description="Polar residues" evidence="5">
    <location>
        <begin position="44"/>
        <end position="56"/>
    </location>
</feature>
<evidence type="ECO:0000256" key="1">
    <source>
        <dbReference type="ARBA" id="ARBA00007528"/>
    </source>
</evidence>
<feature type="region of interest" description="Disordered" evidence="5">
    <location>
        <begin position="42"/>
        <end position="70"/>
    </location>
</feature>
<comment type="caution">
    <text evidence="6">The sequence shown here is derived from an EMBL/GenBank/DDBJ whole genome shotgun (WGS) entry which is preliminary data.</text>
</comment>
<keyword evidence="3" id="KW-1015">Disulfide bond</keyword>
<dbReference type="AlphaFoldDB" id="A0A6G0Q5G4"/>
<dbReference type="Gene3D" id="3.20.20.80">
    <property type="entry name" value="Glycosidases"/>
    <property type="match status" value="1"/>
</dbReference>
<evidence type="ECO:0000256" key="2">
    <source>
        <dbReference type="ARBA" id="ARBA00022729"/>
    </source>
</evidence>
<feature type="non-terminal residue" evidence="6">
    <location>
        <position position="188"/>
    </location>
</feature>
<organism evidence="6 7">
    <name type="scientific">Phytophthora fragariae</name>
    <dbReference type="NCBI Taxonomy" id="53985"/>
    <lineage>
        <taxon>Eukaryota</taxon>
        <taxon>Sar</taxon>
        <taxon>Stramenopiles</taxon>
        <taxon>Oomycota</taxon>
        <taxon>Peronosporomycetes</taxon>
        <taxon>Peronosporales</taxon>
        <taxon>Peronosporaceae</taxon>
        <taxon>Phytophthora</taxon>
    </lineage>
</organism>
<dbReference type="InterPro" id="IPR017853">
    <property type="entry name" value="GH"/>
</dbReference>
<dbReference type="GO" id="GO:0034411">
    <property type="term" value="P:cell wall (1-&gt;3)-beta-D-glucan biosynthetic process"/>
    <property type="evidence" value="ECO:0007669"/>
    <property type="project" value="TreeGrafter"/>
</dbReference>